<name>A0A6C0EXZ0_9ZZZZ</name>
<protein>
    <submittedName>
        <fullName evidence="1">Uncharacterized protein</fullName>
    </submittedName>
</protein>
<dbReference type="AlphaFoldDB" id="A0A6C0EXZ0"/>
<evidence type="ECO:0000313" key="1">
    <source>
        <dbReference type="EMBL" id="QHT33632.1"/>
    </source>
</evidence>
<reference evidence="1" key="1">
    <citation type="journal article" date="2020" name="Nature">
        <title>Giant virus diversity and host interactions through global metagenomics.</title>
        <authorList>
            <person name="Schulz F."/>
            <person name="Roux S."/>
            <person name="Paez-Espino D."/>
            <person name="Jungbluth S."/>
            <person name="Walsh D.A."/>
            <person name="Denef V.J."/>
            <person name="McMahon K.D."/>
            <person name="Konstantinidis K.T."/>
            <person name="Eloe-Fadrosh E.A."/>
            <person name="Kyrpides N.C."/>
            <person name="Woyke T."/>
        </authorList>
    </citation>
    <scope>NUCLEOTIDE SEQUENCE</scope>
    <source>
        <strain evidence="1">GVMAG-M-3300009161-36</strain>
    </source>
</reference>
<proteinExistence type="predicted"/>
<sequence length="128" mass="15052">MSISSHSSMSETDNARSLLDKVLETQQQIADSFIVKRCDEIQYYGWFSEEVQASRMGKQTEHKIRMNNTNDNRKTIKSPPYTYWLQEKKKVLVTDVTLTDEVMTRHKETNAIFLGKLDKFFCRSYTKL</sequence>
<organism evidence="1">
    <name type="scientific">viral metagenome</name>
    <dbReference type="NCBI Taxonomy" id="1070528"/>
    <lineage>
        <taxon>unclassified sequences</taxon>
        <taxon>metagenomes</taxon>
        <taxon>organismal metagenomes</taxon>
    </lineage>
</organism>
<accession>A0A6C0EXZ0</accession>
<dbReference type="EMBL" id="MN738970">
    <property type="protein sequence ID" value="QHT33632.1"/>
    <property type="molecule type" value="Genomic_DNA"/>
</dbReference>